<evidence type="ECO:0000259" key="2">
    <source>
        <dbReference type="Pfam" id="PF24346"/>
    </source>
</evidence>
<dbReference type="Proteomes" id="UP000315131">
    <property type="component" value="Unassembled WGS sequence"/>
</dbReference>
<dbReference type="RefSeq" id="WP_143411895.1">
    <property type="nucleotide sequence ID" value="NZ_VHSF01000012.1"/>
</dbReference>
<comment type="caution">
    <text evidence="3">The sequence shown here is derived from an EMBL/GenBank/DDBJ whole genome shotgun (WGS) entry which is preliminary data.</text>
</comment>
<dbReference type="OrthoDB" id="599464at2"/>
<dbReference type="InterPro" id="IPR055354">
    <property type="entry name" value="DUF7507"/>
</dbReference>
<dbReference type="InterPro" id="IPR013783">
    <property type="entry name" value="Ig-like_fold"/>
</dbReference>
<feature type="region of interest" description="Disordered" evidence="1">
    <location>
        <begin position="334"/>
        <end position="366"/>
    </location>
</feature>
<proteinExistence type="predicted"/>
<name>A0A550HVV2_9FLAO</name>
<protein>
    <submittedName>
        <fullName evidence="3">DUF11 domain-containing protein</fullName>
    </submittedName>
</protein>
<feature type="compositionally biased region" description="Polar residues" evidence="1">
    <location>
        <begin position="334"/>
        <end position="344"/>
    </location>
</feature>
<dbReference type="InterPro" id="IPR047589">
    <property type="entry name" value="DUF11_rpt"/>
</dbReference>
<dbReference type="PANTHER" id="PTHR34819:SF3">
    <property type="entry name" value="CELL SURFACE PROTEIN"/>
    <property type="match status" value="1"/>
</dbReference>
<feature type="region of interest" description="Disordered" evidence="1">
    <location>
        <begin position="463"/>
        <end position="498"/>
    </location>
</feature>
<evidence type="ECO:0000313" key="3">
    <source>
        <dbReference type="EMBL" id="TRO62860.1"/>
    </source>
</evidence>
<feature type="compositionally biased region" description="Low complexity" evidence="1">
    <location>
        <begin position="233"/>
        <end position="242"/>
    </location>
</feature>
<keyword evidence="4" id="KW-1185">Reference proteome</keyword>
<feature type="non-terminal residue" evidence="3">
    <location>
        <position position="1"/>
    </location>
</feature>
<organism evidence="3 4">
    <name type="scientific">Christiangramia sabulilitoris</name>
    <dbReference type="NCBI Taxonomy" id="2583991"/>
    <lineage>
        <taxon>Bacteria</taxon>
        <taxon>Pseudomonadati</taxon>
        <taxon>Bacteroidota</taxon>
        <taxon>Flavobacteriia</taxon>
        <taxon>Flavobacteriales</taxon>
        <taxon>Flavobacteriaceae</taxon>
        <taxon>Christiangramia</taxon>
    </lineage>
</organism>
<evidence type="ECO:0000256" key="1">
    <source>
        <dbReference type="SAM" id="MobiDB-lite"/>
    </source>
</evidence>
<dbReference type="EMBL" id="VHSF01000012">
    <property type="protein sequence ID" value="TRO62860.1"/>
    <property type="molecule type" value="Genomic_DNA"/>
</dbReference>
<feature type="non-terminal residue" evidence="3">
    <location>
        <position position="498"/>
    </location>
</feature>
<dbReference type="InterPro" id="IPR051172">
    <property type="entry name" value="Chlamydia_OmcB"/>
</dbReference>
<dbReference type="Pfam" id="PF24346">
    <property type="entry name" value="DUF7507"/>
    <property type="match status" value="4"/>
</dbReference>
<feature type="domain" description="DUF7507" evidence="2">
    <location>
        <begin position="247"/>
        <end position="347"/>
    </location>
</feature>
<dbReference type="Gene3D" id="2.60.40.10">
    <property type="entry name" value="Immunoglobulins"/>
    <property type="match status" value="2"/>
</dbReference>
<dbReference type="AlphaFoldDB" id="A0A550HVV2"/>
<accession>A0A550HVV2</accession>
<reference evidence="3 4" key="1">
    <citation type="submission" date="2019-06" db="EMBL/GenBank/DDBJ databases">
        <title>Gramella sabulilitoris sp. nov., isolated from a marine sand.</title>
        <authorList>
            <person name="Yoon J.-H."/>
        </authorList>
    </citation>
    <scope>NUCLEOTIDE SEQUENCE [LARGE SCALE GENOMIC DNA]</scope>
    <source>
        <strain evidence="3 4">HSMS-1</strain>
    </source>
</reference>
<gene>
    <name evidence="3" type="ORF">FGM01_14420</name>
</gene>
<evidence type="ECO:0000313" key="4">
    <source>
        <dbReference type="Proteomes" id="UP000315131"/>
    </source>
</evidence>
<feature type="domain" description="DUF7507" evidence="2">
    <location>
        <begin position="9"/>
        <end position="111"/>
    </location>
</feature>
<feature type="region of interest" description="Disordered" evidence="1">
    <location>
        <begin position="216"/>
        <end position="242"/>
    </location>
</feature>
<dbReference type="NCBIfam" id="TIGR01451">
    <property type="entry name" value="B_ant_repeat"/>
    <property type="match status" value="4"/>
</dbReference>
<feature type="compositionally biased region" description="Acidic residues" evidence="1">
    <location>
        <begin position="349"/>
        <end position="361"/>
    </location>
</feature>
<feature type="compositionally biased region" description="Acidic residues" evidence="1">
    <location>
        <begin position="478"/>
        <end position="490"/>
    </location>
</feature>
<feature type="domain" description="DUF7507" evidence="2">
    <location>
        <begin position="376"/>
        <end position="476"/>
    </location>
</feature>
<feature type="compositionally biased region" description="Polar residues" evidence="1">
    <location>
        <begin position="463"/>
        <end position="473"/>
    </location>
</feature>
<dbReference type="PANTHER" id="PTHR34819">
    <property type="entry name" value="LARGE CYSTEINE-RICH PERIPLASMIC PROTEIN OMCB"/>
    <property type="match status" value="1"/>
</dbReference>
<feature type="domain" description="DUF7507" evidence="2">
    <location>
        <begin position="124"/>
        <end position="221"/>
    </location>
</feature>
<sequence>DATTTITQSPTLTVTNTVAPTDIAAPQTLTYTIVVDNTGNTSLTNVAVVDPQATTGPAYVSGDSNSNDIMEVDETWTYTATYEATQADIDNGSDIVHTASVTTTEVTTAVTDDATTTINQVAVMELTKTDSLADTDVSGDDSAGDIITYTITVRNTGNVTLSNIVVTDNDANIPAGDETIASLAPGTSVDISATYTLTQADIDAGSYANQASAIADSPGNTVDVSDVSDDPDTATPDDPTTTNFTPQPAIELVKTAVYSDTNTNSVQDAGDQITYTFTVTNTGNVTVSSISIDDALTGSNDLAISPADLAPGATGTASATYTITQADMDAGFVSNSATATGDSPGNTDDVSDVSDNGDDTDGNTTDDATVVNFTPQPAIELVKTAVYSDTNTNSVQDAGDQITYTFTVTNTGNVTVSSISIDDALTGSNDLAISPADLAPGETGTASATYTITQADMDAGFVSNSATATGDSPGNTDDVSDVSDNGDDTDGNTTDDAT</sequence>